<dbReference type="EMBL" id="QXBN01000012">
    <property type="protein sequence ID" value="RIT36732.1"/>
    <property type="molecule type" value="Genomic_DNA"/>
</dbReference>
<evidence type="ECO:0000313" key="3">
    <source>
        <dbReference type="EMBL" id="RIT36732.1"/>
    </source>
</evidence>
<dbReference type="RefSeq" id="WP_119596389.1">
    <property type="nucleotide sequence ID" value="NZ_QXBN01000012.1"/>
</dbReference>
<dbReference type="Gene3D" id="3.40.50.300">
    <property type="entry name" value="P-loop containing nucleotide triphosphate hydrolases"/>
    <property type="match status" value="1"/>
</dbReference>
<reference evidence="3 4" key="1">
    <citation type="submission" date="2018-08" db="EMBL/GenBank/DDBJ databases">
        <title>Linezolid Resistance in Mycobacterium abscessus: MIC Distribution and Comprehensive Investigation of Resistance Mechanisms.</title>
        <authorList>
            <person name="Ye M."/>
            <person name="Xu L."/>
            <person name="Zou Y."/>
            <person name="Li B."/>
            <person name="Guo Q."/>
            <person name="Zhang Y."/>
            <person name="Zhan M."/>
            <person name="Xu B."/>
            <person name="Yu F."/>
            <person name="Zhang Z."/>
            <person name="Chu H."/>
        </authorList>
    </citation>
    <scope>NUCLEOTIDE SEQUENCE [LARGE SCALE GENOMIC DNA]</scope>
    <source>
        <strain evidence="3 4">G143</strain>
    </source>
</reference>
<organism evidence="3 4">
    <name type="scientific">Mycobacteroides abscessus</name>
    <dbReference type="NCBI Taxonomy" id="36809"/>
    <lineage>
        <taxon>Bacteria</taxon>
        <taxon>Bacillati</taxon>
        <taxon>Actinomycetota</taxon>
        <taxon>Actinomycetes</taxon>
        <taxon>Mycobacteriales</taxon>
        <taxon>Mycobacteriaceae</taxon>
        <taxon>Mycobacteroides</taxon>
    </lineage>
</organism>
<gene>
    <name evidence="3" type="ORF">D2E76_15845</name>
</gene>
<feature type="domain" description="AAA+ ATPase" evidence="2">
    <location>
        <begin position="57"/>
        <end position="198"/>
    </location>
</feature>
<evidence type="ECO:0000259" key="2">
    <source>
        <dbReference type="SMART" id="SM00382"/>
    </source>
</evidence>
<evidence type="ECO:0000256" key="1">
    <source>
        <dbReference type="SAM" id="MobiDB-lite"/>
    </source>
</evidence>
<dbReference type="InterPro" id="IPR027417">
    <property type="entry name" value="P-loop_NTPase"/>
</dbReference>
<accession>A0ABD7HM51</accession>
<dbReference type="SMART" id="SM00382">
    <property type="entry name" value="AAA"/>
    <property type="match status" value="1"/>
</dbReference>
<dbReference type="Proteomes" id="UP000284557">
    <property type="component" value="Unassembled WGS sequence"/>
</dbReference>
<proteinExistence type="predicted"/>
<protein>
    <submittedName>
        <fullName evidence="3">AAA family ATPase</fullName>
    </submittedName>
</protein>
<dbReference type="SUPFAM" id="SSF52540">
    <property type="entry name" value="P-loop containing nucleoside triphosphate hydrolases"/>
    <property type="match status" value="1"/>
</dbReference>
<sequence>MKRNNAQKAAARRIQKATGAAHPQALRFAAYQQTKVNLGVDDHGRPVTITVGTTPGFNLPVAVAGPPGAGKTSLLRAIAQELVAAGWRNIVVLGGRRFGELQGVQRIDSAASREYLDSLVNERQALADSRDVELYEPQGWLVAEPVMLLVDAGIDGVVTAERYLRIVRGLGIQVIAAAEGRGHGRQSMAETVLRLPGLWPAYPKTANAWPDFVGTYIQLDNGDGGYLGKVVDFDQVSGDTRTQVFSRPQALSDPQAPALARKVDAVGAVIDSELNRRRQLASPPPAGEASDVP</sequence>
<comment type="caution">
    <text evidence="3">The sequence shown here is derived from an EMBL/GenBank/DDBJ whole genome shotgun (WGS) entry which is preliminary data.</text>
</comment>
<dbReference type="InterPro" id="IPR003593">
    <property type="entry name" value="AAA+_ATPase"/>
</dbReference>
<name>A0ABD7HM51_9MYCO</name>
<evidence type="ECO:0000313" key="4">
    <source>
        <dbReference type="Proteomes" id="UP000284557"/>
    </source>
</evidence>
<feature type="region of interest" description="Disordered" evidence="1">
    <location>
        <begin position="274"/>
        <end position="293"/>
    </location>
</feature>
<dbReference type="AlphaFoldDB" id="A0ABD7HM51"/>